<evidence type="ECO:0000259" key="2">
    <source>
        <dbReference type="Pfam" id="PF18576"/>
    </source>
</evidence>
<dbReference type="InterPro" id="IPR043519">
    <property type="entry name" value="NT_sf"/>
</dbReference>
<dbReference type="Pfam" id="PF14540">
    <property type="entry name" value="NTF-like"/>
    <property type="match status" value="1"/>
</dbReference>
<dbReference type="Proteomes" id="UP000682713">
    <property type="component" value="Unassembled WGS sequence"/>
</dbReference>
<evidence type="ECO:0000313" key="5">
    <source>
        <dbReference type="Proteomes" id="UP000682713"/>
    </source>
</evidence>
<dbReference type="AlphaFoldDB" id="A0A942TJ35"/>
<name>A0A942TJ35_9BACI</name>
<dbReference type="EMBL" id="JAGYPJ010000001">
    <property type="protein sequence ID" value="MBS4198458.1"/>
    <property type="molecule type" value="Genomic_DNA"/>
</dbReference>
<protein>
    <recommendedName>
        <fullName evidence="6">Nucleotidyltransferase-like protein</fullName>
    </recommendedName>
</protein>
<dbReference type="InterPro" id="IPR054515">
    <property type="entry name" value="YgxA-like_substrate-bd"/>
</dbReference>
<evidence type="ECO:0000259" key="3">
    <source>
        <dbReference type="Pfam" id="PF22339"/>
    </source>
</evidence>
<accession>A0A942TJ35</accession>
<dbReference type="Gene3D" id="1.10.10.10">
    <property type="entry name" value="Winged helix-like DNA-binding domain superfamily/Winged helix DNA-binding domain"/>
    <property type="match status" value="1"/>
</dbReference>
<feature type="domain" description="YgxA-like helix-turn-helix" evidence="2">
    <location>
        <begin position="224"/>
        <end position="286"/>
    </location>
</feature>
<reference evidence="4 5" key="1">
    <citation type="submission" date="2021-05" db="EMBL/GenBank/DDBJ databases">
        <title>Novel Bacillus species.</title>
        <authorList>
            <person name="Liu G."/>
        </authorList>
    </citation>
    <scope>NUCLEOTIDE SEQUENCE [LARGE SCALE GENOMIC DNA]</scope>
    <source>
        <strain evidence="4 5">FJAT-49732</strain>
    </source>
</reference>
<dbReference type="Gene3D" id="3.30.460.10">
    <property type="entry name" value="Beta Polymerase, domain 2"/>
    <property type="match status" value="1"/>
</dbReference>
<gene>
    <name evidence="4" type="ORF">KHA93_02120</name>
</gene>
<organism evidence="4 5">
    <name type="scientific">Lederbergia citrisecunda</name>
    <dbReference type="NCBI Taxonomy" id="2833583"/>
    <lineage>
        <taxon>Bacteria</taxon>
        <taxon>Bacillati</taxon>
        <taxon>Bacillota</taxon>
        <taxon>Bacilli</taxon>
        <taxon>Bacillales</taxon>
        <taxon>Bacillaceae</taxon>
        <taxon>Lederbergia</taxon>
    </lineage>
</organism>
<evidence type="ECO:0000259" key="1">
    <source>
        <dbReference type="Pfam" id="PF14540"/>
    </source>
</evidence>
<comment type="caution">
    <text evidence="4">The sequence shown here is derived from an EMBL/GenBank/DDBJ whole genome shotgun (WGS) entry which is preliminary data.</text>
</comment>
<dbReference type="RefSeq" id="WP_213109212.1">
    <property type="nucleotide sequence ID" value="NZ_JAGYPJ010000001.1"/>
</dbReference>
<dbReference type="InterPro" id="IPR041143">
    <property type="entry name" value="YgxA_HTH"/>
</dbReference>
<dbReference type="Pfam" id="PF22339">
    <property type="entry name" value="YgxA-like_sub_bind"/>
    <property type="match status" value="1"/>
</dbReference>
<dbReference type="Pfam" id="PF18576">
    <property type="entry name" value="HTH_52"/>
    <property type="match status" value="1"/>
</dbReference>
<sequence length="288" mass="34319">MEDILRPIYQERASHDNTLGIIKIEKKHKAATLTDNFDVILLMIVKEQTKPIYIKHYQYEDKKAALHIVSEQQLKEWLLLGSNRKIVEWIYEGKILFDRNDYMEDLRNELKDFPFYGRKIKIGLEFAKLIKRYMDGKAFFETGQYLDAFNHIVHSLHHLGRLSIIENGYHPELTVWNQVKQIEPEIFKLYEELIKSEEPIEKRLELLFLASEFLIFSRTPVGAEHLLEVMETRDQWSMDEISNHLEIVHYGVDFSLLLEYLIEKDFIQVVEIETKGSGLFHRCYRIEK</sequence>
<keyword evidence="5" id="KW-1185">Reference proteome</keyword>
<feature type="domain" description="YgxA-like substrate binding" evidence="3">
    <location>
        <begin position="119"/>
        <end position="218"/>
    </location>
</feature>
<evidence type="ECO:0000313" key="4">
    <source>
        <dbReference type="EMBL" id="MBS4198458.1"/>
    </source>
</evidence>
<feature type="domain" description="Nucleotidyltransferase-like" evidence="1">
    <location>
        <begin position="1"/>
        <end position="118"/>
    </location>
</feature>
<dbReference type="InterPro" id="IPR036388">
    <property type="entry name" value="WH-like_DNA-bd_sf"/>
</dbReference>
<dbReference type="InterPro" id="IPR029348">
    <property type="entry name" value="NTF-like"/>
</dbReference>
<dbReference type="Gene3D" id="1.20.120.330">
    <property type="entry name" value="Nucleotidyltransferases domain 2"/>
    <property type="match status" value="1"/>
</dbReference>
<evidence type="ECO:0008006" key="6">
    <source>
        <dbReference type="Google" id="ProtNLM"/>
    </source>
</evidence>
<proteinExistence type="predicted"/>